<comment type="caution">
    <text evidence="3">The sequence shown here is derived from an EMBL/GenBank/DDBJ whole genome shotgun (WGS) entry which is preliminary data.</text>
</comment>
<dbReference type="AlphaFoldDB" id="A0A4R1QST2"/>
<dbReference type="OrthoDB" id="98455at2"/>
<dbReference type="Pfam" id="PF00933">
    <property type="entry name" value="Glyco_hydro_3"/>
    <property type="match status" value="1"/>
</dbReference>
<dbReference type="EMBL" id="SLUO01000011">
    <property type="protein sequence ID" value="TCL56547.1"/>
    <property type="molecule type" value="Genomic_DNA"/>
</dbReference>
<dbReference type="SUPFAM" id="SSF52279">
    <property type="entry name" value="Beta-D-glucan exohydrolase, C-terminal domain"/>
    <property type="match status" value="1"/>
</dbReference>
<dbReference type="STRING" id="1469948.GCA_000732725_01528"/>
<keyword evidence="4" id="KW-1185">Reference proteome</keyword>
<evidence type="ECO:0000313" key="3">
    <source>
        <dbReference type="EMBL" id="TCL56547.1"/>
    </source>
</evidence>
<reference evidence="3 4" key="1">
    <citation type="submission" date="2019-03" db="EMBL/GenBank/DDBJ databases">
        <title>Genomic Encyclopedia of Type Strains, Phase IV (KMG-IV): sequencing the most valuable type-strain genomes for metagenomic binning, comparative biology and taxonomic classification.</title>
        <authorList>
            <person name="Goeker M."/>
        </authorList>
    </citation>
    <scope>NUCLEOTIDE SEQUENCE [LARGE SCALE GENOMIC DNA]</scope>
    <source>
        <strain evidence="3 4">DSM 100556</strain>
    </source>
</reference>
<keyword evidence="1" id="KW-0378">Hydrolase</keyword>
<dbReference type="GO" id="GO:0009251">
    <property type="term" value="P:glucan catabolic process"/>
    <property type="evidence" value="ECO:0007669"/>
    <property type="project" value="TreeGrafter"/>
</dbReference>
<dbReference type="InterPro" id="IPR001764">
    <property type="entry name" value="Glyco_hydro_3_N"/>
</dbReference>
<dbReference type="Proteomes" id="UP000295718">
    <property type="component" value="Unassembled WGS sequence"/>
</dbReference>
<dbReference type="InterPro" id="IPR051915">
    <property type="entry name" value="Cellulose_Degrad_GH3"/>
</dbReference>
<dbReference type="InterPro" id="IPR036881">
    <property type="entry name" value="Glyco_hydro_3_C_sf"/>
</dbReference>
<dbReference type="PANTHER" id="PTHR30620">
    <property type="entry name" value="PERIPLASMIC BETA-GLUCOSIDASE-RELATED"/>
    <property type="match status" value="1"/>
</dbReference>
<dbReference type="Gene3D" id="2.60.40.10">
    <property type="entry name" value="Immunoglobulins"/>
    <property type="match status" value="1"/>
</dbReference>
<sequence>MVQEDKIFQAGQEVYIYEEASRPAKERALDLLSRLTLREKVGQLNQRLYGFNAYLRSGEDVELSDEFKREVELWGGLGALYGLYRADPWSGKDYENGLFGETAIKAYNLMQEYVIAHSRFGIPVLLSSECPHGHQALDGYLLPVNLAMGATFHPALVEAAYHICGRQMKEMGVDLALISMLDVLRDPRWGRSEECFGEDPYLASVMAAAVVRGVQAEGVGVVAKHFAAQGETTGGVNASAARIGERELREIHLSAAKAGVKEKMVGIMAAYNEIDGIPCHANDWLLKKVLREEMGFNGIVMADGFAVDRLNMLTGDTVRSGASALMSGVDISLWDDGFALLEKAIHSGLAEEKRLDEAVLKVLTLKFEKGLFEHPYLEQEKRRFDFSACMENRHLAEESVVLLKNKGSILPLNEDKINSLAVIGPNALDIYSQLGDYTPPLRSGVGSNIAEGILQFAERNGKMHVTVCKGCGEEDRKEQLSYCGEQHSGRDGLLFQAIKAAQESDVTLLVLGGSSSRFGQAQFDKNGAVITDRTKKAKMDCGEGVDLSSLKLPKEQLLLAQAVYRAARKTVTVVIAGRPYDLQGIIGETDALMYAFYPGTEGGRALAGLLFGEVSPSGRLPVSIPRGAERLPAYYNYRNSYEAMHYCDGEDGPLFSFGYGLGYGDVKYSNFKLQSDGAYKCGDMVLEFDMKNDEEYAVWGVPMVFVTHFEGSVIPRAKELIAFDKRRLAPGKKVRARIHLGKEAFFSWNREMKYGIDPGRARIMLRDGKKDLWSGDIEFG</sequence>
<dbReference type="InterPro" id="IPR026891">
    <property type="entry name" value="Fn3-like"/>
</dbReference>
<evidence type="ECO:0000256" key="1">
    <source>
        <dbReference type="ARBA" id="ARBA00022801"/>
    </source>
</evidence>
<dbReference type="GO" id="GO:0008422">
    <property type="term" value="F:beta-glucosidase activity"/>
    <property type="evidence" value="ECO:0007669"/>
    <property type="project" value="TreeGrafter"/>
</dbReference>
<dbReference type="InterPro" id="IPR002772">
    <property type="entry name" value="Glyco_hydro_3_C"/>
</dbReference>
<feature type="domain" description="Fibronectin type III-like" evidence="2">
    <location>
        <begin position="700"/>
        <end position="769"/>
    </location>
</feature>
<accession>A0A4R1QST2</accession>
<dbReference type="SUPFAM" id="SSF51445">
    <property type="entry name" value="(Trans)glycosidases"/>
    <property type="match status" value="1"/>
</dbReference>
<name>A0A4R1QST2_9FIRM</name>
<dbReference type="Gene3D" id="3.20.20.300">
    <property type="entry name" value="Glycoside hydrolase, family 3, N-terminal domain"/>
    <property type="match status" value="1"/>
</dbReference>
<dbReference type="InterPro" id="IPR036962">
    <property type="entry name" value="Glyco_hydro_3_N_sf"/>
</dbReference>
<dbReference type="InterPro" id="IPR013783">
    <property type="entry name" value="Ig-like_fold"/>
</dbReference>
<gene>
    <name evidence="3" type="ORF">EDD76_11141</name>
</gene>
<dbReference type="Pfam" id="PF01915">
    <property type="entry name" value="Glyco_hydro_3_C"/>
    <property type="match status" value="1"/>
</dbReference>
<dbReference type="Pfam" id="PF14310">
    <property type="entry name" value="Fn3-like"/>
    <property type="match status" value="1"/>
</dbReference>
<proteinExistence type="predicted"/>
<protein>
    <submittedName>
        <fullName evidence="3">Beta-glucosidase</fullName>
    </submittedName>
</protein>
<organism evidence="3 4">
    <name type="scientific">Kineothrix alysoides</name>
    <dbReference type="NCBI Taxonomy" id="1469948"/>
    <lineage>
        <taxon>Bacteria</taxon>
        <taxon>Bacillati</taxon>
        <taxon>Bacillota</taxon>
        <taxon>Clostridia</taxon>
        <taxon>Lachnospirales</taxon>
        <taxon>Lachnospiraceae</taxon>
        <taxon>Kineothrix</taxon>
    </lineage>
</organism>
<dbReference type="RefSeq" id="WP_081905907.1">
    <property type="nucleotide sequence ID" value="NZ_JPNB01000001.1"/>
</dbReference>
<dbReference type="PANTHER" id="PTHR30620:SF123">
    <property type="entry name" value="BETA-XYLOSIDASE"/>
    <property type="match status" value="1"/>
</dbReference>
<evidence type="ECO:0000259" key="2">
    <source>
        <dbReference type="SMART" id="SM01217"/>
    </source>
</evidence>
<dbReference type="PRINTS" id="PR00133">
    <property type="entry name" value="GLHYDRLASE3"/>
</dbReference>
<dbReference type="InterPro" id="IPR017853">
    <property type="entry name" value="GH"/>
</dbReference>
<dbReference type="Gene3D" id="3.40.50.1700">
    <property type="entry name" value="Glycoside hydrolase family 3 C-terminal domain"/>
    <property type="match status" value="1"/>
</dbReference>
<dbReference type="SMART" id="SM01217">
    <property type="entry name" value="Fn3_like"/>
    <property type="match status" value="1"/>
</dbReference>
<evidence type="ECO:0000313" key="4">
    <source>
        <dbReference type="Proteomes" id="UP000295718"/>
    </source>
</evidence>